<gene>
    <name evidence="4" type="ORF">FYJ39_03885</name>
</gene>
<evidence type="ECO:0000313" key="4">
    <source>
        <dbReference type="EMBL" id="MSS35742.1"/>
    </source>
</evidence>
<accession>A0A7X2NJ13</accession>
<dbReference type="AlphaFoldDB" id="A0A7X2NJ13"/>
<feature type="domain" description="Cytidyltransferase-like" evidence="3">
    <location>
        <begin position="8"/>
        <end position="122"/>
    </location>
</feature>
<dbReference type="InterPro" id="IPR004821">
    <property type="entry name" value="Cyt_trans-like"/>
</dbReference>
<dbReference type="SUPFAM" id="SSF52374">
    <property type="entry name" value="Nucleotidylyl transferase"/>
    <property type="match status" value="1"/>
</dbReference>
<reference evidence="4 5" key="1">
    <citation type="submission" date="2019-08" db="EMBL/GenBank/DDBJ databases">
        <title>In-depth cultivation of the pig gut microbiome towards novel bacterial diversity and tailored functional studies.</title>
        <authorList>
            <person name="Wylensek D."/>
            <person name="Hitch T.C.A."/>
            <person name="Clavel T."/>
        </authorList>
    </citation>
    <scope>NUCLEOTIDE SEQUENCE [LARGE SCALE GENOMIC DNA]</scope>
    <source>
        <strain evidence="4 5">WCA-389-WT-23D1</strain>
    </source>
</reference>
<dbReference type="InterPro" id="IPR014729">
    <property type="entry name" value="Rossmann-like_a/b/a_fold"/>
</dbReference>
<dbReference type="GO" id="GO:0016779">
    <property type="term" value="F:nucleotidyltransferase activity"/>
    <property type="evidence" value="ECO:0007669"/>
    <property type="project" value="UniProtKB-KW"/>
</dbReference>
<keyword evidence="1 4" id="KW-0808">Transferase</keyword>
<proteinExistence type="predicted"/>
<keyword evidence="2 4" id="KW-0548">Nucleotidyltransferase</keyword>
<dbReference type="RefSeq" id="WP_154471150.1">
    <property type="nucleotide sequence ID" value="NZ_DBEWUL010000057.1"/>
</dbReference>
<comment type="caution">
    <text evidence="4">The sequence shown here is derived from an EMBL/GenBank/DDBJ whole genome shotgun (WGS) entry which is preliminary data.</text>
</comment>
<organism evidence="4 5">
    <name type="scientific">Clostridium porci</name>
    <dbReference type="NCBI Taxonomy" id="2605778"/>
    <lineage>
        <taxon>Bacteria</taxon>
        <taxon>Bacillati</taxon>
        <taxon>Bacillota</taxon>
        <taxon>Clostridia</taxon>
        <taxon>Eubacteriales</taxon>
        <taxon>Clostridiaceae</taxon>
        <taxon>Clostridium</taxon>
    </lineage>
</organism>
<dbReference type="Proteomes" id="UP000429958">
    <property type="component" value="Unassembled WGS sequence"/>
</dbReference>
<dbReference type="PANTHER" id="PTHR43793:SF1">
    <property type="entry name" value="FAD SYNTHASE"/>
    <property type="match status" value="1"/>
</dbReference>
<keyword evidence="5" id="KW-1185">Reference proteome</keyword>
<dbReference type="PANTHER" id="PTHR43793">
    <property type="entry name" value="FAD SYNTHASE"/>
    <property type="match status" value="1"/>
</dbReference>
<evidence type="ECO:0000256" key="2">
    <source>
        <dbReference type="ARBA" id="ARBA00022695"/>
    </source>
</evidence>
<evidence type="ECO:0000313" key="5">
    <source>
        <dbReference type="Proteomes" id="UP000429958"/>
    </source>
</evidence>
<dbReference type="Pfam" id="PF01467">
    <property type="entry name" value="CTP_transf_like"/>
    <property type="match status" value="1"/>
</dbReference>
<evidence type="ECO:0000256" key="1">
    <source>
        <dbReference type="ARBA" id="ARBA00022679"/>
    </source>
</evidence>
<dbReference type="Gene3D" id="3.40.50.620">
    <property type="entry name" value="HUPs"/>
    <property type="match status" value="1"/>
</dbReference>
<sequence length="142" mass="16695">MANYKIGYTTGVFDLFHIGHLNLLKRAREQCDYLIVGVSSDDLVAYKNKRAVIPFEERIQIVEAIRYVDKAVPQTNMNKMEAWRTYQFDVIFVGDDWKNTEKWNRFEEEFQKVGVDIVYFPYTRNTSSTLLNETLLKLRAGI</sequence>
<dbReference type="NCBIfam" id="TIGR00125">
    <property type="entry name" value="cyt_tran_rel"/>
    <property type="match status" value="1"/>
</dbReference>
<protein>
    <submittedName>
        <fullName evidence="4">Adenylyltransferase/cytidyltransferase family protein</fullName>
    </submittedName>
</protein>
<name>A0A7X2NJ13_9CLOT</name>
<evidence type="ECO:0000259" key="3">
    <source>
        <dbReference type="Pfam" id="PF01467"/>
    </source>
</evidence>
<dbReference type="EMBL" id="VUMD01000003">
    <property type="protein sequence ID" value="MSS35742.1"/>
    <property type="molecule type" value="Genomic_DNA"/>
</dbReference>
<dbReference type="InterPro" id="IPR050385">
    <property type="entry name" value="Archaeal_FAD_synthase"/>
</dbReference>